<evidence type="ECO:0000313" key="2">
    <source>
        <dbReference type="Proteomes" id="UP000078555"/>
    </source>
</evidence>
<evidence type="ECO:0000313" key="1">
    <source>
        <dbReference type="EMBL" id="SBT57866.1"/>
    </source>
</evidence>
<organism evidence="1 2">
    <name type="scientific">Plasmodium ovale wallikeri</name>
    <dbReference type="NCBI Taxonomy" id="864142"/>
    <lineage>
        <taxon>Eukaryota</taxon>
        <taxon>Sar</taxon>
        <taxon>Alveolata</taxon>
        <taxon>Apicomplexa</taxon>
        <taxon>Aconoidasida</taxon>
        <taxon>Haemosporida</taxon>
        <taxon>Plasmodiidae</taxon>
        <taxon>Plasmodium</taxon>
        <taxon>Plasmodium (Plasmodium)</taxon>
    </lineage>
</organism>
<accession>A0A1A9AP48</accession>
<dbReference type="AlphaFoldDB" id="A0A1A9AP48"/>
<sequence>MACTSEEKENAYKKNFLEKSAAVGEKVTVVKSPKETQEKDSINEWKGKENLLDYFKNFDKINNDTICDNNKCRKNYKYVENIKTLYNKHRSCCIGFHYDRYFDNCLDYFKCDEDYYPRERLSKLNCCNIISFTNSQTSVRGAKVTN</sequence>
<dbReference type="EMBL" id="FLRD01001656">
    <property type="protein sequence ID" value="SBT57866.1"/>
    <property type="molecule type" value="Genomic_DNA"/>
</dbReference>
<keyword evidence="2" id="KW-1185">Reference proteome</keyword>
<dbReference type="InterPro" id="IPR008780">
    <property type="entry name" value="Plasmodium_Vir"/>
</dbReference>
<reference evidence="2" key="1">
    <citation type="submission" date="2016-05" db="EMBL/GenBank/DDBJ databases">
        <authorList>
            <person name="Naeem Raeece"/>
        </authorList>
    </citation>
    <scope>NUCLEOTIDE SEQUENCE [LARGE SCALE GENOMIC DNA]</scope>
</reference>
<name>A0A1A9AP48_PLAOA</name>
<dbReference type="Pfam" id="PF05795">
    <property type="entry name" value="Plasmodium_Vir"/>
    <property type="match status" value="1"/>
</dbReference>
<dbReference type="Proteomes" id="UP000078555">
    <property type="component" value="Unassembled WGS sequence"/>
</dbReference>
<gene>
    <name evidence="1" type="ORF">POVWA1_084080</name>
</gene>
<proteinExistence type="predicted"/>
<protein>
    <submittedName>
        <fullName evidence="1">PIR Superfamily Protein</fullName>
    </submittedName>
</protein>